<comment type="caution">
    <text evidence="1">The sequence shown here is derived from an EMBL/GenBank/DDBJ whole genome shotgun (WGS) entry which is preliminary data.</text>
</comment>
<accession>A0ABX2C4R3</accession>
<reference evidence="1 2" key="1">
    <citation type="submission" date="2019-11" db="EMBL/GenBank/DDBJ databases">
        <title>Metabolism of dissolved organic matter in forest soils.</title>
        <authorList>
            <person name="Cyle K.T."/>
            <person name="Wilhelm R.C."/>
            <person name="Martinez C.E."/>
        </authorList>
    </citation>
    <scope>NUCLEOTIDE SEQUENCE [LARGE SCALE GENOMIC DNA]</scope>
    <source>
        <strain evidence="1 2">1N</strain>
    </source>
</reference>
<dbReference type="RefSeq" id="WP_172319091.1">
    <property type="nucleotide sequence ID" value="NZ_WOEY01000188.1"/>
</dbReference>
<dbReference type="Proteomes" id="UP000652198">
    <property type="component" value="Unassembled WGS sequence"/>
</dbReference>
<gene>
    <name evidence="1" type="ORF">GNZ12_43330</name>
</gene>
<protein>
    <submittedName>
        <fullName evidence="1">Uncharacterized protein</fullName>
    </submittedName>
</protein>
<name>A0ABX2C4R3_9BURK</name>
<dbReference type="EMBL" id="WOEY01000188">
    <property type="protein sequence ID" value="NPT48006.1"/>
    <property type="molecule type" value="Genomic_DNA"/>
</dbReference>
<evidence type="ECO:0000313" key="2">
    <source>
        <dbReference type="Proteomes" id="UP000652198"/>
    </source>
</evidence>
<organism evidence="1 2">
    <name type="scientific">Paraburkholderia solitsugae</name>
    <dbReference type="NCBI Taxonomy" id="2675748"/>
    <lineage>
        <taxon>Bacteria</taxon>
        <taxon>Pseudomonadati</taxon>
        <taxon>Pseudomonadota</taxon>
        <taxon>Betaproteobacteria</taxon>
        <taxon>Burkholderiales</taxon>
        <taxon>Burkholderiaceae</taxon>
        <taxon>Paraburkholderia</taxon>
    </lineage>
</organism>
<proteinExistence type="predicted"/>
<sequence>MTQTFEYQGFTIVVDVEADFGWERIASLTQGTGFVSTVRILRAGTALALFSPLRFGDDGGRPFATEADALIGGYSAAQKIVDDLFSQPPH</sequence>
<keyword evidence="2" id="KW-1185">Reference proteome</keyword>
<evidence type="ECO:0000313" key="1">
    <source>
        <dbReference type="EMBL" id="NPT48006.1"/>
    </source>
</evidence>